<dbReference type="PANTHER" id="PTHR15622:SF2">
    <property type="entry name" value="U4_U6 SMALL NUCLEAR RIBONUCLEOPROTEIN PRP4"/>
    <property type="match status" value="1"/>
</dbReference>
<dbReference type="AlphaFoldDB" id="A0A3A2ZTI2"/>
<dbReference type="Gene3D" id="2.130.10.10">
    <property type="entry name" value="YVTN repeat-like/Quinoprotein amine dehydrogenase"/>
    <property type="match status" value="1"/>
</dbReference>
<dbReference type="InterPro" id="IPR024977">
    <property type="entry name" value="Apc4-like_WD40_dom"/>
</dbReference>
<evidence type="ECO:0000256" key="2">
    <source>
        <dbReference type="PROSITE-ProRule" id="PRU00221"/>
    </source>
</evidence>
<dbReference type="PROSITE" id="PS50294">
    <property type="entry name" value="WD_REPEATS_REGION"/>
    <property type="match status" value="1"/>
</dbReference>
<gene>
    <name evidence="4" type="ORF">PHISCL_02026</name>
</gene>
<dbReference type="EMBL" id="MVGC01000042">
    <property type="protein sequence ID" value="RJE25633.1"/>
    <property type="molecule type" value="Genomic_DNA"/>
</dbReference>
<feature type="repeat" description="WD" evidence="2">
    <location>
        <begin position="56"/>
        <end position="97"/>
    </location>
</feature>
<dbReference type="Proteomes" id="UP000266188">
    <property type="component" value="Unassembled WGS sequence"/>
</dbReference>
<name>A0A3A2ZTI2_9EURO</name>
<evidence type="ECO:0000313" key="5">
    <source>
        <dbReference type="Proteomes" id="UP000266188"/>
    </source>
</evidence>
<dbReference type="Pfam" id="PF12894">
    <property type="entry name" value="ANAPC4_WD40"/>
    <property type="match status" value="1"/>
</dbReference>
<proteinExistence type="predicted"/>
<dbReference type="InterPro" id="IPR051983">
    <property type="entry name" value="WSB_SOCS-box_domain"/>
</dbReference>
<dbReference type="OrthoDB" id="10251741at2759"/>
<evidence type="ECO:0000313" key="4">
    <source>
        <dbReference type="EMBL" id="RJE25633.1"/>
    </source>
</evidence>
<comment type="caution">
    <text evidence="4">The sequence shown here is derived from an EMBL/GenBank/DDBJ whole genome shotgun (WGS) entry which is preliminary data.</text>
</comment>
<accession>A0A3A2ZTI2</accession>
<organism evidence="4 5">
    <name type="scientific">Aspergillus sclerotialis</name>
    <dbReference type="NCBI Taxonomy" id="2070753"/>
    <lineage>
        <taxon>Eukaryota</taxon>
        <taxon>Fungi</taxon>
        <taxon>Dikarya</taxon>
        <taxon>Ascomycota</taxon>
        <taxon>Pezizomycotina</taxon>
        <taxon>Eurotiomycetes</taxon>
        <taxon>Eurotiomycetidae</taxon>
        <taxon>Eurotiales</taxon>
        <taxon>Aspergillaceae</taxon>
        <taxon>Aspergillus</taxon>
        <taxon>Aspergillus subgen. Polypaecilum</taxon>
    </lineage>
</organism>
<dbReference type="Pfam" id="PF00400">
    <property type="entry name" value="WD40"/>
    <property type="match status" value="1"/>
</dbReference>
<dbReference type="SUPFAM" id="SSF50978">
    <property type="entry name" value="WD40 repeat-like"/>
    <property type="match status" value="1"/>
</dbReference>
<reference evidence="5" key="1">
    <citation type="submission" date="2017-02" db="EMBL/GenBank/DDBJ databases">
        <authorList>
            <person name="Tafer H."/>
            <person name="Lopandic K."/>
        </authorList>
    </citation>
    <scope>NUCLEOTIDE SEQUENCE [LARGE SCALE GENOMIC DNA]</scope>
    <source>
        <strain evidence="5">CBS 366.77</strain>
    </source>
</reference>
<feature type="domain" description="Anaphase-promoting complex subunit 4-like WD40" evidence="3">
    <location>
        <begin position="61"/>
        <end position="112"/>
    </location>
</feature>
<keyword evidence="2" id="KW-0853">WD repeat</keyword>
<sequence>MWDLNANGEEIQDYETKGSFGTCLDMSADGQLIASGHENGSVYIFSNATGRMPFSLSGLVKPVRAVAFSPGGKLLAAAGDSKVIVLYDTMSGEQVANISGHAGWIMSLAWSSTGEYLLSG</sequence>
<dbReference type="PANTHER" id="PTHR15622">
    <property type="entry name" value="WD40 REPEAT PROTEIN"/>
    <property type="match status" value="1"/>
</dbReference>
<dbReference type="InterPro" id="IPR015943">
    <property type="entry name" value="WD40/YVTN_repeat-like_dom_sf"/>
</dbReference>
<dbReference type="STRING" id="2070753.A0A3A2ZTI2"/>
<evidence type="ECO:0000256" key="1">
    <source>
        <dbReference type="ARBA" id="ARBA00022786"/>
    </source>
</evidence>
<dbReference type="SMART" id="SM00320">
    <property type="entry name" value="WD40"/>
    <property type="match status" value="2"/>
</dbReference>
<keyword evidence="5" id="KW-1185">Reference proteome</keyword>
<dbReference type="GO" id="GO:0000209">
    <property type="term" value="P:protein polyubiquitination"/>
    <property type="evidence" value="ECO:0007669"/>
    <property type="project" value="TreeGrafter"/>
</dbReference>
<protein>
    <recommendedName>
        <fullName evidence="3">Anaphase-promoting complex subunit 4-like WD40 domain-containing protein</fullName>
    </recommendedName>
</protein>
<dbReference type="InterPro" id="IPR036322">
    <property type="entry name" value="WD40_repeat_dom_sf"/>
</dbReference>
<dbReference type="InterPro" id="IPR001680">
    <property type="entry name" value="WD40_rpt"/>
</dbReference>
<keyword evidence="1" id="KW-0833">Ubl conjugation pathway</keyword>
<evidence type="ECO:0000259" key="3">
    <source>
        <dbReference type="Pfam" id="PF12894"/>
    </source>
</evidence>
<feature type="repeat" description="WD" evidence="2">
    <location>
        <begin position="98"/>
        <end position="120"/>
    </location>
</feature>
<dbReference type="PROSITE" id="PS50082">
    <property type="entry name" value="WD_REPEATS_2"/>
    <property type="match status" value="2"/>
</dbReference>